<evidence type="ECO:0000256" key="1">
    <source>
        <dbReference type="SAM" id="MobiDB-lite"/>
    </source>
</evidence>
<accession>A0A6A6F8W9</accession>
<gene>
    <name evidence="2" type="ORF">CERZMDRAFT_99900</name>
</gene>
<dbReference type="Gene3D" id="3.40.50.300">
    <property type="entry name" value="P-loop containing nucleotide triphosphate hydrolases"/>
    <property type="match status" value="1"/>
</dbReference>
<dbReference type="InterPro" id="IPR027417">
    <property type="entry name" value="P-loop_NTPase"/>
</dbReference>
<dbReference type="AlphaFoldDB" id="A0A6A6F8W9"/>
<evidence type="ECO:0000313" key="2">
    <source>
        <dbReference type="EMBL" id="KAF2209841.1"/>
    </source>
</evidence>
<reference evidence="2" key="1">
    <citation type="journal article" date="2020" name="Stud. Mycol.">
        <title>101 Dothideomycetes genomes: a test case for predicting lifestyles and emergence of pathogens.</title>
        <authorList>
            <person name="Haridas S."/>
            <person name="Albert R."/>
            <person name="Binder M."/>
            <person name="Bloem J."/>
            <person name="Labutti K."/>
            <person name="Salamov A."/>
            <person name="Andreopoulos B."/>
            <person name="Baker S."/>
            <person name="Barry K."/>
            <person name="Bills G."/>
            <person name="Bluhm B."/>
            <person name="Cannon C."/>
            <person name="Castanera R."/>
            <person name="Culley D."/>
            <person name="Daum C."/>
            <person name="Ezra D."/>
            <person name="Gonzalez J."/>
            <person name="Henrissat B."/>
            <person name="Kuo A."/>
            <person name="Liang C."/>
            <person name="Lipzen A."/>
            <person name="Lutzoni F."/>
            <person name="Magnuson J."/>
            <person name="Mondo S."/>
            <person name="Nolan M."/>
            <person name="Ohm R."/>
            <person name="Pangilinan J."/>
            <person name="Park H.-J."/>
            <person name="Ramirez L."/>
            <person name="Alfaro M."/>
            <person name="Sun H."/>
            <person name="Tritt A."/>
            <person name="Yoshinaga Y."/>
            <person name="Zwiers L.-H."/>
            <person name="Turgeon B."/>
            <person name="Goodwin S."/>
            <person name="Spatafora J."/>
            <person name="Crous P."/>
            <person name="Grigoriev I."/>
        </authorList>
    </citation>
    <scope>NUCLEOTIDE SEQUENCE</scope>
    <source>
        <strain evidence="2">SCOH1-5</strain>
    </source>
</reference>
<sequence>MAEQVPVPSGKPQLMVPALTGAGAPPAPPMASGGQDSVAGVTEAEKTADIIAEGAEIPFAQPAMSAGQLQPLSQVQPPQQLQAALIDGGASSAPATAACTPVAAVAPSGPVPLPHEEHSESLFVPQGTKHERLDSTELESALKRLKSEAPSSQASATAGFCHQAPITSVGVKAKPITEDVKPQVMIDTSASNAVSHVPTNASCEDFMAQLLSTASAAEATPEVVINSEIPAADPLWPRNKPHVPGFHPNIPKIEASIRDLVGRVTDTHQDLVDANYKDDIAEVYVSRLRQRVQQVAAAKDTETIALLGDMGIGKSEAYEALVGQVGIAIKSDSGRGTHFPIEGHNKKSAQTTPFEITIVWKTRPEFKKTVHDGCQDIYTYLEGEKVEDNAGLENDDNEEENDDAVEPFGHSAAEREYHYHQAVNHLLPLVQEDRHNDFDNGDDLTSWLEAQKANGSDLASVAETLLDRIMTLRMRHGVGASTTSIPAKSAKEATAILEMYSPPTLAKSANSILWERSCHLKKAQLHFDNDMGAEGIVFADVPGRNDPDIVMGELIEEYVRTAHRHLIMAPAGRPITRESDSYLREAIKSKKPTIFVVTKIDVKDDLTTSERDLLSKDQLDEFLSAEAALEAVKTSLSVAEMQKTALESSGQYQQAISVGQQIVRLKEVALHSAKSKLHQLNVEARNRKEHEEIHAQYAKLARSKHGSSDLQVAFISAREYNKHLRGEPALLDYEATGVPTLFRLLYRSIADKRMNKLMQLCYAELPRQLTALKHVLNKSPVQRFQDFKSSIIDSLNRYEASIIPAAEKEVKSWISDYIAKPFTNAGTKARAAELINNWTSGVRSPTFHTSCKKYGTWRDRDWNEDIRRKIAGGPAQRGYAYHFESLSLAIQDASDRLGANMVNRVVSTGAVDLADFLFGHLETELDKLHFRQLPTSKIYLQEVKQCKLDFRKELGEHFDYLGVAVFDIKNNTVQGPVGRGMDSTYVGISMRKTYEEAADVKKESMVVPEPEPVFTARGKPKKVKRLTQAQVAHAKRKEIIYKKLKGNQKSVFSEVQVMVEVDLQRVCAKFINLLSDSCQKVRDALLNAFEGFYVEAGMEENEEESIPAAPLEEAVERALHQLPLHDPLDDEKDAGNPALANDKGDIEKLLEECGTWETLYAWEQQD</sequence>
<evidence type="ECO:0000313" key="3">
    <source>
        <dbReference type="Proteomes" id="UP000799539"/>
    </source>
</evidence>
<dbReference type="Proteomes" id="UP000799539">
    <property type="component" value="Unassembled WGS sequence"/>
</dbReference>
<dbReference type="EMBL" id="ML992684">
    <property type="protein sequence ID" value="KAF2209841.1"/>
    <property type="molecule type" value="Genomic_DNA"/>
</dbReference>
<protein>
    <submittedName>
        <fullName evidence="2">Uncharacterized protein</fullName>
    </submittedName>
</protein>
<keyword evidence="3" id="KW-1185">Reference proteome</keyword>
<name>A0A6A6F8W9_9PEZI</name>
<proteinExistence type="predicted"/>
<feature type="compositionally biased region" description="Low complexity" evidence="1">
    <location>
        <begin position="17"/>
        <end position="34"/>
    </location>
</feature>
<organism evidence="2 3">
    <name type="scientific">Cercospora zeae-maydis SCOH1-5</name>
    <dbReference type="NCBI Taxonomy" id="717836"/>
    <lineage>
        <taxon>Eukaryota</taxon>
        <taxon>Fungi</taxon>
        <taxon>Dikarya</taxon>
        <taxon>Ascomycota</taxon>
        <taxon>Pezizomycotina</taxon>
        <taxon>Dothideomycetes</taxon>
        <taxon>Dothideomycetidae</taxon>
        <taxon>Mycosphaerellales</taxon>
        <taxon>Mycosphaerellaceae</taxon>
        <taxon>Cercospora</taxon>
    </lineage>
</organism>
<dbReference type="OrthoDB" id="3598281at2759"/>
<feature type="region of interest" description="Disordered" evidence="1">
    <location>
        <begin position="1"/>
        <end position="39"/>
    </location>
</feature>
<dbReference type="SUPFAM" id="SSF52540">
    <property type="entry name" value="P-loop containing nucleoside triphosphate hydrolases"/>
    <property type="match status" value="1"/>
</dbReference>